<accession>A0AAE3RCK3</accession>
<keyword evidence="1" id="KW-0732">Signal</keyword>
<evidence type="ECO:0000256" key="1">
    <source>
        <dbReference type="SAM" id="SignalP"/>
    </source>
</evidence>
<dbReference type="AlphaFoldDB" id="A0AAE3RCK3"/>
<evidence type="ECO:0000313" key="4">
    <source>
        <dbReference type="Proteomes" id="UP001232063"/>
    </source>
</evidence>
<dbReference type="Gene3D" id="3.40.33.10">
    <property type="entry name" value="CAP"/>
    <property type="match status" value="1"/>
</dbReference>
<reference evidence="3" key="1">
    <citation type="submission" date="2023-05" db="EMBL/GenBank/DDBJ databases">
        <authorList>
            <person name="Zhang X."/>
        </authorList>
    </citation>
    <scope>NUCLEOTIDE SEQUENCE</scope>
    <source>
        <strain evidence="3">BD1B2-1</strain>
    </source>
</reference>
<dbReference type="CDD" id="cd05379">
    <property type="entry name" value="CAP_bacterial"/>
    <property type="match status" value="1"/>
</dbReference>
<keyword evidence="4" id="KW-1185">Reference proteome</keyword>
<comment type="caution">
    <text evidence="3">The sequence shown here is derived from an EMBL/GenBank/DDBJ whole genome shotgun (WGS) entry which is preliminary data.</text>
</comment>
<dbReference type="InterPro" id="IPR035940">
    <property type="entry name" value="CAP_sf"/>
</dbReference>
<dbReference type="Proteomes" id="UP001232063">
    <property type="component" value="Unassembled WGS sequence"/>
</dbReference>
<gene>
    <name evidence="3" type="ORF">QNI22_35365</name>
</gene>
<protein>
    <submittedName>
        <fullName evidence="3">CAP domain-containing protein</fullName>
    </submittedName>
</protein>
<name>A0AAE3RCK3_9BACT</name>
<dbReference type="PANTHER" id="PTHR31157:SF1">
    <property type="entry name" value="SCP DOMAIN-CONTAINING PROTEIN"/>
    <property type="match status" value="1"/>
</dbReference>
<dbReference type="Pfam" id="PF00188">
    <property type="entry name" value="CAP"/>
    <property type="match status" value="1"/>
</dbReference>
<dbReference type="EMBL" id="JASJOU010000019">
    <property type="protein sequence ID" value="MDJ1505992.1"/>
    <property type="molecule type" value="Genomic_DNA"/>
</dbReference>
<sequence>MERKRIPKTLVLVLCLMVTNVSAYAQKYYQMTWREFYALPEAQKPIDPKNPDYELIDAAFFHATNEAREKEKRKTFLYSEVLYTAADEHSASMISKNYYAHEDRTDKKRYLPGQRITLAGGKFMATAENIAQYEVIATPGQYCPRKQSNGEYRYFDCNTDKVYPAHTAVSFAQKVVKGWMNSPGHRRNILNNDYQYMACAIQIIKNPYKSENTPFARITQNFGGGIMPSSQASTK</sequence>
<evidence type="ECO:0000259" key="2">
    <source>
        <dbReference type="Pfam" id="PF00188"/>
    </source>
</evidence>
<dbReference type="SUPFAM" id="SSF55797">
    <property type="entry name" value="PR-1-like"/>
    <property type="match status" value="1"/>
</dbReference>
<evidence type="ECO:0000313" key="3">
    <source>
        <dbReference type="EMBL" id="MDJ1505992.1"/>
    </source>
</evidence>
<dbReference type="InterPro" id="IPR014044">
    <property type="entry name" value="CAP_dom"/>
</dbReference>
<feature type="chain" id="PRO_5042279308" evidence="1">
    <location>
        <begin position="26"/>
        <end position="235"/>
    </location>
</feature>
<proteinExistence type="predicted"/>
<feature type="signal peptide" evidence="1">
    <location>
        <begin position="1"/>
        <end position="25"/>
    </location>
</feature>
<feature type="domain" description="SCP" evidence="2">
    <location>
        <begin position="62"/>
        <end position="203"/>
    </location>
</feature>
<dbReference type="PANTHER" id="PTHR31157">
    <property type="entry name" value="SCP DOMAIN-CONTAINING PROTEIN"/>
    <property type="match status" value="1"/>
</dbReference>
<organism evidence="3 4">
    <name type="scientific">Xanthocytophaga agilis</name>
    <dbReference type="NCBI Taxonomy" id="3048010"/>
    <lineage>
        <taxon>Bacteria</taxon>
        <taxon>Pseudomonadati</taxon>
        <taxon>Bacteroidota</taxon>
        <taxon>Cytophagia</taxon>
        <taxon>Cytophagales</taxon>
        <taxon>Rhodocytophagaceae</taxon>
        <taxon>Xanthocytophaga</taxon>
    </lineage>
</organism>
<dbReference type="RefSeq" id="WP_314518636.1">
    <property type="nucleotide sequence ID" value="NZ_JASJOU010000019.1"/>
</dbReference>